<reference evidence="4" key="1">
    <citation type="journal article" date="2018" name="Genome Biol. Evol.">
        <title>Mitochondrial and Plastid Genomes from Coralline Red Algae Provide Insights into the Incongruent Evolutionary Histories of Organelles.</title>
        <authorList>
            <person name="Lee J."/>
            <person name="Song H.J."/>
            <person name="In Park S."/>
            <person name="Lee Y.M."/>
            <person name="Jeong S.Y."/>
            <person name="Oh Cho T."/>
            <person name="Kim J.H."/>
            <person name="Choi H.G."/>
            <person name="Choi C.G."/>
            <person name="Nelson W.A."/>
            <person name="Fredericq S."/>
            <person name="Bhattacharya D."/>
            <person name="Su Yoon H."/>
        </authorList>
    </citation>
    <scope>NUCLEOTIDE SEQUENCE</scope>
</reference>
<dbReference type="InterPro" id="IPR045039">
    <property type="entry name" value="NSI-like"/>
</dbReference>
<sequence length="174" mass="20623">MTFWQFVWDKTFSQYNSKQKKDEFIIVDHLHYKNKTIEIFLSHSKNINLYELEKLCDTVGWVRRPLKKVKTAIENSLLTISLFYKNDHTHKLIAFARATSDNSFNATIWDVVVHPQFQKKGLGRLLIDEIIKYLRTNDINTVTLFADPQVINFYKRLGFITDPEGIKGMFWYPN</sequence>
<dbReference type="PROSITE" id="PS51186">
    <property type="entry name" value="GNAT"/>
    <property type="match status" value="1"/>
</dbReference>
<evidence type="ECO:0000256" key="1">
    <source>
        <dbReference type="ARBA" id="ARBA00022679"/>
    </source>
</evidence>
<organism evidence="4">
    <name type="scientific">Neogoniolithon spectabile</name>
    <dbReference type="NCBI Taxonomy" id="231755"/>
    <lineage>
        <taxon>Eukaryota</taxon>
        <taxon>Rhodophyta</taxon>
        <taxon>Florideophyceae</taxon>
        <taxon>Corallinophycidae</taxon>
        <taxon>Corallinales</taxon>
        <taxon>Spongitidaceae</taxon>
        <taxon>Neogoniolithoideae</taxon>
        <taxon>Neogoniolithon</taxon>
    </lineage>
</organism>
<dbReference type="GO" id="GO:0005737">
    <property type="term" value="C:cytoplasm"/>
    <property type="evidence" value="ECO:0007669"/>
    <property type="project" value="TreeGrafter"/>
</dbReference>
<proteinExistence type="predicted"/>
<evidence type="ECO:0000259" key="3">
    <source>
        <dbReference type="PROSITE" id="PS51186"/>
    </source>
</evidence>
<keyword evidence="1 4" id="KW-0808">Transferase</keyword>
<dbReference type="GeneID" id="38463729"/>
<dbReference type="GO" id="GO:0008080">
    <property type="term" value="F:N-acetyltransferase activity"/>
    <property type="evidence" value="ECO:0007669"/>
    <property type="project" value="InterPro"/>
</dbReference>
<evidence type="ECO:0000313" key="4">
    <source>
        <dbReference type="EMBL" id="AYR06163.1"/>
    </source>
</evidence>
<evidence type="ECO:0000256" key="2">
    <source>
        <dbReference type="ARBA" id="ARBA00023315"/>
    </source>
</evidence>
<dbReference type="PANTHER" id="PTHR43626">
    <property type="entry name" value="ACYL-COA N-ACYLTRANSFERASE"/>
    <property type="match status" value="1"/>
</dbReference>
<feature type="domain" description="N-acetyltransferase" evidence="3">
    <location>
        <begin position="45"/>
        <end position="174"/>
    </location>
</feature>
<gene>
    <name evidence="4" type="primary">ycf52</name>
</gene>
<keyword evidence="2" id="KW-0012">Acyltransferase</keyword>
<geneLocation type="plastid" evidence="4"/>
<dbReference type="CDD" id="cd04301">
    <property type="entry name" value="NAT_SF"/>
    <property type="match status" value="1"/>
</dbReference>
<dbReference type="SUPFAM" id="SSF55729">
    <property type="entry name" value="Acyl-CoA N-acyltransferases (Nat)"/>
    <property type="match status" value="1"/>
</dbReference>
<accession>A0A3G3MH64</accession>
<dbReference type="EMBL" id="MH281628">
    <property type="protein sequence ID" value="AYR06163.1"/>
    <property type="molecule type" value="Genomic_DNA"/>
</dbReference>
<dbReference type="PANTHER" id="PTHR43626:SF4">
    <property type="entry name" value="GCN5-RELATED N-ACETYLTRANSFERASE 2, CHLOROPLASTIC"/>
    <property type="match status" value="1"/>
</dbReference>
<dbReference type="InterPro" id="IPR000182">
    <property type="entry name" value="GNAT_dom"/>
</dbReference>
<dbReference type="Pfam" id="PF00583">
    <property type="entry name" value="Acetyltransf_1"/>
    <property type="match status" value="1"/>
</dbReference>
<dbReference type="AlphaFoldDB" id="A0A3G3MH64"/>
<dbReference type="InterPro" id="IPR016181">
    <property type="entry name" value="Acyl_CoA_acyltransferase"/>
</dbReference>
<protein>
    <submittedName>
        <fullName evidence="4">GCN5-like N-acetyltransferase</fullName>
    </submittedName>
</protein>
<name>A0A3G3MH64_9FLOR</name>
<dbReference type="RefSeq" id="YP_009541954.1">
    <property type="nucleotide sequence ID" value="NC_039978.1"/>
</dbReference>
<keyword evidence="4" id="KW-0934">Plastid</keyword>
<dbReference type="Gene3D" id="3.40.630.30">
    <property type="match status" value="1"/>
</dbReference>